<dbReference type="InterPro" id="IPR050556">
    <property type="entry name" value="Type_II_TA_system_RNase"/>
</dbReference>
<sequence>MEKILLDADFVIDLLRGYTKRINHFITKIEKGEIKACISLISVIELYTGEDSAEKEMVITEFLSLLDIIPLDFALSKLTGNIKRKYHLSLADAIIAATSVYYKTKLFTFNVKHFKSVPNIVLYSPADTNN</sequence>
<dbReference type="GO" id="GO:0004518">
    <property type="term" value="F:nuclease activity"/>
    <property type="evidence" value="ECO:0007669"/>
    <property type="project" value="UniProtKB-KW"/>
</dbReference>
<keyword evidence="2" id="KW-1277">Toxin-antitoxin system</keyword>
<keyword evidence="4" id="KW-0479">Metal-binding</keyword>
<evidence type="ECO:0000256" key="3">
    <source>
        <dbReference type="ARBA" id="ARBA00022722"/>
    </source>
</evidence>
<comment type="similarity">
    <text evidence="7">Belongs to the PINc/VapC protein family.</text>
</comment>
<accession>A0A1F6AP26</accession>
<evidence type="ECO:0000256" key="6">
    <source>
        <dbReference type="ARBA" id="ARBA00022842"/>
    </source>
</evidence>
<dbReference type="GO" id="GO:0016787">
    <property type="term" value="F:hydrolase activity"/>
    <property type="evidence" value="ECO:0007669"/>
    <property type="project" value="UniProtKB-KW"/>
</dbReference>
<keyword evidence="5" id="KW-0378">Hydrolase</keyword>
<dbReference type="AlphaFoldDB" id="A0A1F6AP26"/>
<dbReference type="EMBL" id="MFJR01000009">
    <property type="protein sequence ID" value="OGG26444.1"/>
    <property type="molecule type" value="Genomic_DNA"/>
</dbReference>
<dbReference type="InterPro" id="IPR002716">
    <property type="entry name" value="PIN_dom"/>
</dbReference>
<dbReference type="Gene3D" id="3.40.50.1010">
    <property type="entry name" value="5'-nuclease"/>
    <property type="match status" value="1"/>
</dbReference>
<feature type="domain" description="PIN" evidence="8">
    <location>
        <begin position="4"/>
        <end position="117"/>
    </location>
</feature>
<evidence type="ECO:0000259" key="8">
    <source>
        <dbReference type="Pfam" id="PF01850"/>
    </source>
</evidence>
<reference evidence="9 10" key="1">
    <citation type="journal article" date="2016" name="Nat. Commun.">
        <title>Thousands of microbial genomes shed light on interconnected biogeochemical processes in an aquifer system.</title>
        <authorList>
            <person name="Anantharaman K."/>
            <person name="Brown C.T."/>
            <person name="Hug L.A."/>
            <person name="Sharon I."/>
            <person name="Castelle C.J."/>
            <person name="Probst A.J."/>
            <person name="Thomas B.C."/>
            <person name="Singh A."/>
            <person name="Wilkins M.J."/>
            <person name="Karaoz U."/>
            <person name="Brodie E.L."/>
            <person name="Williams K.H."/>
            <person name="Hubbard S.S."/>
            <person name="Banfield J.F."/>
        </authorList>
    </citation>
    <scope>NUCLEOTIDE SEQUENCE [LARGE SCALE GENOMIC DNA]</scope>
</reference>
<comment type="caution">
    <text evidence="9">The sequence shown here is derived from an EMBL/GenBank/DDBJ whole genome shotgun (WGS) entry which is preliminary data.</text>
</comment>
<dbReference type="GO" id="GO:0046872">
    <property type="term" value="F:metal ion binding"/>
    <property type="evidence" value="ECO:0007669"/>
    <property type="project" value="UniProtKB-KW"/>
</dbReference>
<keyword evidence="3" id="KW-0540">Nuclease</keyword>
<gene>
    <name evidence="9" type="ORF">A2960_06220</name>
</gene>
<keyword evidence="6" id="KW-0460">Magnesium</keyword>
<name>A0A1F6AP26_9BACT</name>
<evidence type="ECO:0000313" key="10">
    <source>
        <dbReference type="Proteomes" id="UP000176609"/>
    </source>
</evidence>
<evidence type="ECO:0000256" key="7">
    <source>
        <dbReference type="ARBA" id="ARBA00038093"/>
    </source>
</evidence>
<organism evidence="9 10">
    <name type="scientific">Candidatus Gottesmanbacteria bacterium RIFCSPLOWO2_01_FULL_39_12b</name>
    <dbReference type="NCBI Taxonomy" id="1798388"/>
    <lineage>
        <taxon>Bacteria</taxon>
        <taxon>Candidatus Gottesmaniibacteriota</taxon>
    </lineage>
</organism>
<dbReference type="Pfam" id="PF01850">
    <property type="entry name" value="PIN"/>
    <property type="match status" value="1"/>
</dbReference>
<evidence type="ECO:0000256" key="1">
    <source>
        <dbReference type="ARBA" id="ARBA00001946"/>
    </source>
</evidence>
<dbReference type="PANTHER" id="PTHR33653:SF1">
    <property type="entry name" value="RIBONUCLEASE VAPC2"/>
    <property type="match status" value="1"/>
</dbReference>
<protein>
    <recommendedName>
        <fullName evidence="8">PIN domain-containing protein</fullName>
    </recommendedName>
</protein>
<evidence type="ECO:0000313" key="9">
    <source>
        <dbReference type="EMBL" id="OGG26444.1"/>
    </source>
</evidence>
<evidence type="ECO:0000256" key="2">
    <source>
        <dbReference type="ARBA" id="ARBA00022649"/>
    </source>
</evidence>
<dbReference type="SUPFAM" id="SSF88723">
    <property type="entry name" value="PIN domain-like"/>
    <property type="match status" value="1"/>
</dbReference>
<evidence type="ECO:0000256" key="4">
    <source>
        <dbReference type="ARBA" id="ARBA00022723"/>
    </source>
</evidence>
<dbReference type="Proteomes" id="UP000176609">
    <property type="component" value="Unassembled WGS sequence"/>
</dbReference>
<comment type="cofactor">
    <cofactor evidence="1">
        <name>Mg(2+)</name>
        <dbReference type="ChEBI" id="CHEBI:18420"/>
    </cofactor>
</comment>
<dbReference type="InterPro" id="IPR029060">
    <property type="entry name" value="PIN-like_dom_sf"/>
</dbReference>
<dbReference type="PANTHER" id="PTHR33653">
    <property type="entry name" value="RIBONUCLEASE VAPC2"/>
    <property type="match status" value="1"/>
</dbReference>
<proteinExistence type="inferred from homology"/>
<evidence type="ECO:0000256" key="5">
    <source>
        <dbReference type="ARBA" id="ARBA00022801"/>
    </source>
</evidence>